<proteinExistence type="predicted"/>
<keyword evidence="2" id="KW-1185">Reference proteome</keyword>
<sequence>MAKWTAFPYAGEFDFDAERVKKNWARLHTGDLEPLPEDPRLLDAWAQFHSGKFHQACNSGLQLGLAGLNVANKATCMYATYLEKHEERRLALFLEAAQRAEHHISQEPDNVNAYYLHAYALGRYSQGISVAKALAQGMGNKIKTNLETVLKRQPHHPDAHIALGAFHAEVIDKVGSLIGAMAYGAHRDMGLNLLDQALKLHMASAAGMIEYARAMLMLDGETMLQEANRLYQQAACICPMDAQEKLDLELARAELAD</sequence>
<evidence type="ECO:0000313" key="1">
    <source>
        <dbReference type="EMBL" id="BCO29281.1"/>
    </source>
</evidence>
<protein>
    <recommendedName>
        <fullName evidence="3">Tetratricopeptide repeat protein</fullName>
    </recommendedName>
</protein>
<dbReference type="Proteomes" id="UP000824366">
    <property type="component" value="Chromosome"/>
</dbReference>
<evidence type="ECO:0000313" key="2">
    <source>
        <dbReference type="Proteomes" id="UP000824366"/>
    </source>
</evidence>
<reference evidence="1 2" key="1">
    <citation type="journal article" date="2021" name="Microbiol. Spectr.">
        <title>A Single Bacterium Capable of Oxidation and Reduction of Iron at Circumneutral pH.</title>
        <authorList>
            <person name="Kato S."/>
            <person name="Ohkuma M."/>
        </authorList>
    </citation>
    <scope>NUCLEOTIDE SEQUENCE [LARGE SCALE GENOMIC DNA]</scope>
    <source>
        <strain evidence="1 2">MIZ03</strain>
    </source>
</reference>
<accession>A0ABN6DF36</accession>
<organism evidence="1 2">
    <name type="scientific">Rhodoferax lithotrophicus</name>
    <dbReference type="NCBI Taxonomy" id="2798804"/>
    <lineage>
        <taxon>Bacteria</taxon>
        <taxon>Pseudomonadati</taxon>
        <taxon>Pseudomonadota</taxon>
        <taxon>Betaproteobacteria</taxon>
        <taxon>Burkholderiales</taxon>
        <taxon>Comamonadaceae</taxon>
        <taxon>Rhodoferax</taxon>
    </lineage>
</organism>
<dbReference type="EMBL" id="AP024238">
    <property type="protein sequence ID" value="BCO29281.1"/>
    <property type="molecule type" value="Genomic_DNA"/>
</dbReference>
<evidence type="ECO:0008006" key="3">
    <source>
        <dbReference type="Google" id="ProtNLM"/>
    </source>
</evidence>
<dbReference type="RefSeq" id="WP_223905197.1">
    <property type="nucleotide sequence ID" value="NZ_AP024238.1"/>
</dbReference>
<gene>
    <name evidence="1" type="ORF">MIZ03_4196</name>
</gene>
<name>A0ABN6DF36_9BURK</name>